<dbReference type="AlphaFoldDB" id="A0A1V4IA73"/>
<dbReference type="SUPFAM" id="SSF57716">
    <property type="entry name" value="Glucocorticoid receptor-like (DNA-binding domain)"/>
    <property type="match status" value="1"/>
</dbReference>
<dbReference type="GO" id="GO:0008270">
    <property type="term" value="F:zinc ion binding"/>
    <property type="evidence" value="ECO:0007669"/>
    <property type="project" value="UniProtKB-KW"/>
</dbReference>
<dbReference type="SUPFAM" id="SSF109635">
    <property type="entry name" value="DnaK suppressor protein DksA, alpha-hairpin domain"/>
    <property type="match status" value="1"/>
</dbReference>
<feature type="domain" description="Zinc finger DksA/TraR C4-type" evidence="5">
    <location>
        <begin position="93"/>
        <end position="126"/>
    </location>
</feature>
<evidence type="ECO:0000313" key="7">
    <source>
        <dbReference type="Proteomes" id="UP000190140"/>
    </source>
</evidence>
<evidence type="ECO:0000256" key="2">
    <source>
        <dbReference type="ARBA" id="ARBA00022771"/>
    </source>
</evidence>
<evidence type="ECO:0000259" key="5">
    <source>
        <dbReference type="Pfam" id="PF01258"/>
    </source>
</evidence>
<protein>
    <submittedName>
        <fullName evidence="6">General stress protein 16O</fullName>
    </submittedName>
</protein>
<keyword evidence="7" id="KW-1185">Reference proteome</keyword>
<evidence type="ECO:0000256" key="1">
    <source>
        <dbReference type="ARBA" id="ARBA00022723"/>
    </source>
</evidence>
<evidence type="ECO:0000256" key="4">
    <source>
        <dbReference type="PROSITE-ProRule" id="PRU00510"/>
    </source>
</evidence>
<keyword evidence="3" id="KW-0862">Zinc</keyword>
<keyword evidence="2" id="KW-0863">Zinc-finger</keyword>
<proteinExistence type="predicted"/>
<dbReference type="EMBL" id="MZGW01000001">
    <property type="protein sequence ID" value="OPJ56891.1"/>
    <property type="molecule type" value="Genomic_DNA"/>
</dbReference>
<evidence type="ECO:0000256" key="3">
    <source>
        <dbReference type="ARBA" id="ARBA00022833"/>
    </source>
</evidence>
<dbReference type="RefSeq" id="WP_079410265.1">
    <property type="nucleotide sequence ID" value="NZ_MZGW01000001.1"/>
</dbReference>
<keyword evidence="1" id="KW-0479">Metal-binding</keyword>
<dbReference type="PROSITE" id="PS51128">
    <property type="entry name" value="ZF_DKSA_2"/>
    <property type="match status" value="1"/>
</dbReference>
<reference evidence="6 7" key="1">
    <citation type="submission" date="2017-03" db="EMBL/GenBank/DDBJ databases">
        <title>Genome sequence of Clostridium thermoalcaliphilum DSM 7309.</title>
        <authorList>
            <person name="Poehlein A."/>
            <person name="Daniel R."/>
        </authorList>
    </citation>
    <scope>NUCLEOTIDE SEQUENCE [LARGE SCALE GENOMIC DNA]</scope>
    <source>
        <strain evidence="6 7">DSM 7309</strain>
    </source>
</reference>
<dbReference type="Proteomes" id="UP000190140">
    <property type="component" value="Unassembled WGS sequence"/>
</dbReference>
<comment type="caution">
    <text evidence="6">The sequence shown here is derived from an EMBL/GenBank/DDBJ whole genome shotgun (WGS) entry which is preliminary data.</text>
</comment>
<name>A0A1V4IA73_9FIRM</name>
<feature type="zinc finger region" description="dksA C4-type" evidence="4">
    <location>
        <begin position="98"/>
        <end position="122"/>
    </location>
</feature>
<dbReference type="InterPro" id="IPR000962">
    <property type="entry name" value="Znf_DskA_TraR"/>
</dbReference>
<accession>A0A1V4IA73</accession>
<dbReference type="OrthoDB" id="9811543at2"/>
<dbReference type="PANTHER" id="PTHR33823">
    <property type="entry name" value="RNA POLYMERASE-BINDING TRANSCRIPTION FACTOR DKSA-RELATED"/>
    <property type="match status" value="1"/>
</dbReference>
<gene>
    <name evidence="6" type="primary">yocK</name>
    <name evidence="6" type="ORF">CLOTH_01730</name>
</gene>
<dbReference type="STRING" id="29349.CLOTH_01730"/>
<dbReference type="Pfam" id="PF01258">
    <property type="entry name" value="zf-dskA_traR"/>
    <property type="match status" value="1"/>
</dbReference>
<dbReference type="PROSITE" id="PS01102">
    <property type="entry name" value="ZF_DKSA_1"/>
    <property type="match status" value="1"/>
</dbReference>
<dbReference type="InterPro" id="IPR020458">
    <property type="entry name" value="Znf_DskA_TraR_CS"/>
</dbReference>
<dbReference type="Gene3D" id="1.20.120.910">
    <property type="entry name" value="DksA, coiled-coil domain"/>
    <property type="match status" value="1"/>
</dbReference>
<organism evidence="6 7">
    <name type="scientific">Alkalithermobacter paradoxus</name>
    <dbReference type="NCBI Taxonomy" id="29349"/>
    <lineage>
        <taxon>Bacteria</taxon>
        <taxon>Bacillati</taxon>
        <taxon>Bacillota</taxon>
        <taxon>Clostridia</taxon>
        <taxon>Peptostreptococcales</taxon>
        <taxon>Tepidibacteraceae</taxon>
        <taxon>Alkalithermobacter</taxon>
    </lineage>
</organism>
<dbReference type="InterPro" id="IPR037187">
    <property type="entry name" value="DnaK_N"/>
</dbReference>
<evidence type="ECO:0000313" key="6">
    <source>
        <dbReference type="EMBL" id="OPJ56891.1"/>
    </source>
</evidence>
<dbReference type="PANTHER" id="PTHR33823:SF4">
    <property type="entry name" value="GENERAL STRESS PROTEIN 16O"/>
    <property type="match status" value="1"/>
</dbReference>
<sequence>MDSIKLKNYKDTLLKEKDRIIHLVQEMGDNSVYNDEGDRANERECTGELSSYDNHPADFGTEVFMTEMNMNLKDNEKHRLYEIERAISRVYDGTYGICDHCSKHIEEERLDIIPEASLCSNCAKEYSNLKNDDYRPVEEELLDKRDLFYSDILEDLADINRNEENDAVEDDF</sequence>